<dbReference type="OrthoDB" id="1388414at2759"/>
<dbReference type="InterPro" id="IPR004326">
    <property type="entry name" value="Mlo"/>
</dbReference>
<dbReference type="PANTHER" id="PTHR31942">
    <property type="entry name" value="MLO-LIKE PROTEIN 1"/>
    <property type="match status" value="1"/>
</dbReference>
<dbReference type="GO" id="GO:0006952">
    <property type="term" value="P:defense response"/>
    <property type="evidence" value="ECO:0007669"/>
    <property type="project" value="UniProtKB-KW"/>
</dbReference>
<keyword evidence="10" id="KW-1185">Reference proteome</keyword>
<dbReference type="PANTHER" id="PTHR31942:SF82">
    <property type="entry name" value="MLO PROTEIN HOMOLOG 1"/>
    <property type="match status" value="1"/>
</dbReference>
<protein>
    <submittedName>
        <fullName evidence="9">MLO-LIKE PROTEIN</fullName>
    </submittedName>
</protein>
<dbReference type="Pfam" id="PF03094">
    <property type="entry name" value="Mlo"/>
    <property type="match status" value="1"/>
</dbReference>
<feature type="transmembrane region" description="Helical" evidence="8">
    <location>
        <begin position="79"/>
        <end position="101"/>
    </location>
</feature>
<dbReference type="EMBL" id="JAPFFL010000004">
    <property type="protein sequence ID" value="KAJ6731203.1"/>
    <property type="molecule type" value="Genomic_DNA"/>
</dbReference>
<keyword evidence="3 8" id="KW-0812">Transmembrane</keyword>
<evidence type="ECO:0000256" key="2">
    <source>
        <dbReference type="ARBA" id="ARBA00006574"/>
    </source>
</evidence>
<evidence type="ECO:0000256" key="3">
    <source>
        <dbReference type="ARBA" id="ARBA00022692"/>
    </source>
</evidence>
<evidence type="ECO:0000256" key="4">
    <source>
        <dbReference type="ARBA" id="ARBA00022821"/>
    </source>
</evidence>
<keyword evidence="7" id="KW-0568">Pathogenesis-related protein</keyword>
<comment type="similarity">
    <text evidence="2">Belongs to the MLO family.</text>
</comment>
<comment type="caution">
    <text evidence="9">The sequence shown here is derived from an EMBL/GenBank/DDBJ whole genome shotgun (WGS) entry which is preliminary data.</text>
</comment>
<name>A0A9Q0ZE98_SALVM</name>
<keyword evidence="4" id="KW-0611">Plant defense</keyword>
<reference evidence="9" key="1">
    <citation type="submission" date="2022-11" db="EMBL/GenBank/DDBJ databases">
        <authorList>
            <person name="Hyden B.L."/>
            <person name="Feng K."/>
            <person name="Yates T."/>
            <person name="Jawdy S."/>
            <person name="Smart L.B."/>
            <person name="Muchero W."/>
        </authorList>
    </citation>
    <scope>NUCLEOTIDE SEQUENCE</scope>
    <source>
        <tissue evidence="9">Shoot tip</tissue>
    </source>
</reference>
<keyword evidence="6 8" id="KW-0472">Membrane</keyword>
<evidence type="ECO:0000313" key="9">
    <source>
        <dbReference type="EMBL" id="KAJ6731203.1"/>
    </source>
</evidence>
<reference evidence="9" key="2">
    <citation type="journal article" date="2023" name="Int. J. Mol. Sci.">
        <title>De Novo Assembly and Annotation of 11 Diverse Shrub Willow (Salix) Genomes Reveals Novel Gene Organization in Sex-Linked Regions.</title>
        <authorList>
            <person name="Hyden B."/>
            <person name="Feng K."/>
            <person name="Yates T.B."/>
            <person name="Jawdy S."/>
            <person name="Cereghino C."/>
            <person name="Smart L.B."/>
            <person name="Muchero W."/>
        </authorList>
    </citation>
    <scope>NUCLEOTIDE SEQUENCE [LARGE SCALE GENOMIC DNA]</scope>
    <source>
        <tissue evidence="9">Shoot tip</tissue>
    </source>
</reference>
<comment type="subcellular location">
    <subcellularLocation>
        <location evidence="1">Membrane</location>
        <topology evidence="1">Multi-pass membrane protein</topology>
    </subcellularLocation>
</comment>
<evidence type="ECO:0000256" key="1">
    <source>
        <dbReference type="ARBA" id="ARBA00004141"/>
    </source>
</evidence>
<proteinExistence type="inferred from homology"/>
<dbReference type="Proteomes" id="UP001151529">
    <property type="component" value="Chromosome 2"/>
</dbReference>
<evidence type="ECO:0000256" key="8">
    <source>
        <dbReference type="SAM" id="Phobius"/>
    </source>
</evidence>
<gene>
    <name evidence="9" type="ORF">OIU85_021922</name>
</gene>
<accession>A0A9Q0ZE98</accession>
<evidence type="ECO:0000313" key="10">
    <source>
        <dbReference type="Proteomes" id="UP001151529"/>
    </source>
</evidence>
<dbReference type="GO" id="GO:0016020">
    <property type="term" value="C:membrane"/>
    <property type="evidence" value="ECO:0007669"/>
    <property type="project" value="UniProtKB-SubCell"/>
</dbReference>
<feature type="transmembrane region" description="Helical" evidence="8">
    <location>
        <begin position="185"/>
        <end position="207"/>
    </location>
</feature>
<evidence type="ECO:0000256" key="5">
    <source>
        <dbReference type="ARBA" id="ARBA00022989"/>
    </source>
</evidence>
<evidence type="ECO:0000256" key="6">
    <source>
        <dbReference type="ARBA" id="ARBA00023136"/>
    </source>
</evidence>
<organism evidence="9 10">
    <name type="scientific">Salix viminalis</name>
    <name type="common">Common osier</name>
    <name type="synonym">Basket willow</name>
    <dbReference type="NCBI Taxonomy" id="40686"/>
    <lineage>
        <taxon>Eukaryota</taxon>
        <taxon>Viridiplantae</taxon>
        <taxon>Streptophyta</taxon>
        <taxon>Embryophyta</taxon>
        <taxon>Tracheophyta</taxon>
        <taxon>Spermatophyta</taxon>
        <taxon>Magnoliopsida</taxon>
        <taxon>eudicotyledons</taxon>
        <taxon>Gunneridae</taxon>
        <taxon>Pentapetalae</taxon>
        <taxon>rosids</taxon>
        <taxon>fabids</taxon>
        <taxon>Malpighiales</taxon>
        <taxon>Salicaceae</taxon>
        <taxon>Saliceae</taxon>
        <taxon>Salix</taxon>
    </lineage>
</organism>
<dbReference type="AlphaFoldDB" id="A0A9Q0ZE98"/>
<keyword evidence="5 8" id="KW-1133">Transmembrane helix</keyword>
<sequence length="272" mass="30292">MPVHQIQTCYGHELGGQQSSIDKAIATRSHLCPHLHSETPHQKNSEYPDTEIQLHPQMPHYSWFQKRQNKALSEALEKIIAELMLLGFISLLITVGTRAILKICIPEKYEKLMLPCKNDYAGDSYEDENGGKGGDGDDGGDNKRKLLSFAGNLAIHRVLAAAAAGGDYCSDGKASLISQTGLHQLHIFIFVLAIFHVLYSVVTMALAQAKMKKWKAWEEETSSLEYRFTNDPTRFRLARQTSFVRRHSGISAAPGDQMDYLKAEYVSSPAAN</sequence>
<evidence type="ECO:0000256" key="7">
    <source>
        <dbReference type="ARBA" id="ARBA00023265"/>
    </source>
</evidence>